<proteinExistence type="predicted"/>
<evidence type="ECO:0000313" key="2">
    <source>
        <dbReference type="EMBL" id="UTC24888.1"/>
    </source>
</evidence>
<protein>
    <submittedName>
        <fullName evidence="2">Helix-turn-helix domain-containing protein</fullName>
    </submittedName>
</protein>
<sequence>MNQRIIGKDLADARQKRDLSIEQVSQLIKIKISQLTEIELDQYPSNHLDIYQIGYIQSYCRMLNMDSQLILNKLEAKGYTLSKPKSPIKKTNTRNNFRIIGYLILAFILLSSIINRSSTPQKSPEDTIAKPFNQI</sequence>
<dbReference type="RefSeq" id="WP_258568677.1">
    <property type="nucleotide sequence ID" value="NZ_CP092900.1"/>
</dbReference>
<keyword evidence="3" id="KW-1185">Reference proteome</keyword>
<gene>
    <name evidence="2" type="ORF">MMH89_01820</name>
</gene>
<dbReference type="InterPro" id="IPR050400">
    <property type="entry name" value="Bact_Cytoskel_RodZ"/>
</dbReference>
<dbReference type="Gene3D" id="1.10.260.40">
    <property type="entry name" value="lambda repressor-like DNA-binding domains"/>
    <property type="match status" value="1"/>
</dbReference>
<dbReference type="Proteomes" id="UP001055955">
    <property type="component" value="Chromosome"/>
</dbReference>
<evidence type="ECO:0000256" key="1">
    <source>
        <dbReference type="SAM" id="Phobius"/>
    </source>
</evidence>
<dbReference type="EMBL" id="CP092900">
    <property type="protein sequence ID" value="UTC24888.1"/>
    <property type="molecule type" value="Genomic_DNA"/>
</dbReference>
<reference evidence="2 3" key="1">
    <citation type="journal article" date="2022" name="Nat. Microbiol.">
        <title>The microbiome of a bacterivorous marine choanoflagellate contains a resource-demanding obligate bacterial associate.</title>
        <authorList>
            <person name="Needham D.M."/>
            <person name="Poirier C."/>
            <person name="Bachy C."/>
            <person name="George E.E."/>
            <person name="Wilken S."/>
            <person name="Yung C.C.M."/>
            <person name="Limardo A.J."/>
            <person name="Morando M."/>
            <person name="Sudek L."/>
            <person name="Malmstrom R.R."/>
            <person name="Keeling P.J."/>
            <person name="Santoro A.E."/>
            <person name="Worden A.Z."/>
        </authorList>
    </citation>
    <scope>NUCLEOTIDE SEQUENCE [LARGE SCALE GENOMIC DNA]</scope>
    <source>
        <strain evidence="2 3">Comchoano-1</strain>
    </source>
</reference>
<dbReference type="PANTHER" id="PTHR34475">
    <property type="match status" value="1"/>
</dbReference>
<keyword evidence="1" id="KW-1133">Transmembrane helix</keyword>
<dbReference type="SUPFAM" id="SSF47413">
    <property type="entry name" value="lambda repressor-like DNA-binding domains"/>
    <property type="match status" value="1"/>
</dbReference>
<name>A0ABY5DK71_9GAMM</name>
<accession>A0ABY5DK71</accession>
<keyword evidence="1" id="KW-0472">Membrane</keyword>
<evidence type="ECO:0000313" key="3">
    <source>
        <dbReference type="Proteomes" id="UP001055955"/>
    </source>
</evidence>
<dbReference type="Pfam" id="PF13413">
    <property type="entry name" value="HTH_25"/>
    <property type="match status" value="1"/>
</dbReference>
<organism evidence="2 3">
    <name type="scientific">Candidatus Comchoanobacter bicostacola</name>
    <dbReference type="NCBI Taxonomy" id="2919598"/>
    <lineage>
        <taxon>Bacteria</taxon>
        <taxon>Pseudomonadati</taxon>
        <taxon>Pseudomonadota</taxon>
        <taxon>Gammaproteobacteria</taxon>
        <taxon>Candidatus Comchoanobacterales</taxon>
        <taxon>Candidatus Comchoanobacteraceae</taxon>
        <taxon>Candidatus Comchoanobacter</taxon>
    </lineage>
</organism>
<dbReference type="InterPro" id="IPR010982">
    <property type="entry name" value="Lambda_DNA-bd_dom_sf"/>
</dbReference>
<keyword evidence="1" id="KW-0812">Transmembrane</keyword>
<dbReference type="PANTHER" id="PTHR34475:SF1">
    <property type="entry name" value="CYTOSKELETON PROTEIN RODZ"/>
    <property type="match status" value="1"/>
</dbReference>
<feature type="transmembrane region" description="Helical" evidence="1">
    <location>
        <begin position="95"/>
        <end position="114"/>
    </location>
</feature>